<keyword evidence="12" id="KW-1185">Reference proteome</keyword>
<evidence type="ECO:0000256" key="5">
    <source>
        <dbReference type="ARBA" id="ARBA00022605"/>
    </source>
</evidence>
<dbReference type="InterPro" id="IPR023214">
    <property type="entry name" value="HAD_sf"/>
</dbReference>
<evidence type="ECO:0000256" key="3">
    <source>
        <dbReference type="ARBA" id="ARBA00012640"/>
    </source>
</evidence>
<evidence type="ECO:0000256" key="1">
    <source>
        <dbReference type="ARBA" id="ARBA00001946"/>
    </source>
</evidence>
<dbReference type="OrthoDB" id="27226at2759"/>
<reference evidence="11 12" key="1">
    <citation type="journal article" date="2019" name="Sci. Rep.">
        <title>Orb-weaving spider Araneus ventricosus genome elucidates the spidroin gene catalogue.</title>
        <authorList>
            <person name="Kono N."/>
            <person name="Nakamura H."/>
            <person name="Ohtoshi R."/>
            <person name="Moran D.A.P."/>
            <person name="Shinohara A."/>
            <person name="Yoshida Y."/>
            <person name="Fujiwara M."/>
            <person name="Mori M."/>
            <person name="Tomita M."/>
            <person name="Arakawa K."/>
        </authorList>
    </citation>
    <scope>NUCLEOTIDE SEQUENCE [LARGE SCALE GENOMIC DNA]</scope>
</reference>
<keyword evidence="5" id="KW-0028">Amino-acid biosynthesis</keyword>
<dbReference type="PROSITE" id="PS50994">
    <property type="entry name" value="INTEGRASE"/>
    <property type="match status" value="1"/>
</dbReference>
<dbReference type="SUPFAM" id="SSF53098">
    <property type="entry name" value="Ribonuclease H-like"/>
    <property type="match status" value="1"/>
</dbReference>
<dbReference type="PANTHER" id="PTHR43344:SF2">
    <property type="entry name" value="PHOSPHOSERINE PHOSPHATASE"/>
    <property type="match status" value="1"/>
</dbReference>
<dbReference type="EMBL" id="BGPR01018409">
    <property type="protein sequence ID" value="GBN79087.1"/>
    <property type="molecule type" value="Genomic_DNA"/>
</dbReference>
<dbReference type="InterPro" id="IPR036397">
    <property type="entry name" value="RNaseH_sf"/>
</dbReference>
<dbReference type="InterPro" id="IPR050582">
    <property type="entry name" value="HAD-like_SerB"/>
</dbReference>
<gene>
    <name evidence="11" type="primary">Psph_5</name>
    <name evidence="11" type="ORF">AVEN_231751_1</name>
</gene>
<dbReference type="Gene3D" id="3.30.420.10">
    <property type="entry name" value="Ribonuclease H-like superfamily/Ribonuclease H"/>
    <property type="match status" value="1"/>
</dbReference>
<dbReference type="PANTHER" id="PTHR43344">
    <property type="entry name" value="PHOSPHOSERINE PHOSPHATASE"/>
    <property type="match status" value="1"/>
</dbReference>
<comment type="cofactor">
    <cofactor evidence="1">
        <name>Mg(2+)</name>
        <dbReference type="ChEBI" id="CHEBI:18420"/>
    </cofactor>
</comment>
<keyword evidence="6" id="KW-0479">Metal-binding</keyword>
<evidence type="ECO:0000259" key="10">
    <source>
        <dbReference type="PROSITE" id="PS50994"/>
    </source>
</evidence>
<dbReference type="InterPro" id="IPR036412">
    <property type="entry name" value="HAD-like_sf"/>
</dbReference>
<dbReference type="GO" id="GO:0000287">
    <property type="term" value="F:magnesium ion binding"/>
    <property type="evidence" value="ECO:0007669"/>
    <property type="project" value="TreeGrafter"/>
</dbReference>
<evidence type="ECO:0000256" key="2">
    <source>
        <dbReference type="ARBA" id="ARBA00005135"/>
    </source>
</evidence>
<keyword evidence="8" id="KW-0460">Magnesium</keyword>
<evidence type="ECO:0000256" key="6">
    <source>
        <dbReference type="ARBA" id="ARBA00022723"/>
    </source>
</evidence>
<dbReference type="GO" id="GO:0036424">
    <property type="term" value="F:L-phosphoserine phosphatase activity"/>
    <property type="evidence" value="ECO:0007669"/>
    <property type="project" value="TreeGrafter"/>
</dbReference>
<dbReference type="GO" id="GO:0005737">
    <property type="term" value="C:cytoplasm"/>
    <property type="evidence" value="ECO:0007669"/>
    <property type="project" value="TreeGrafter"/>
</dbReference>
<dbReference type="SUPFAM" id="SSF56784">
    <property type="entry name" value="HAD-like"/>
    <property type="match status" value="1"/>
</dbReference>
<evidence type="ECO:0000313" key="11">
    <source>
        <dbReference type="EMBL" id="GBN79087.1"/>
    </source>
</evidence>
<sequence>MDLTLKAMRGGMTFREALAKRLEMIQPTTDMLNNYLRSHPPHLTPGIEELISELHDRGVAVYLVSGGFHAIIDPVAQHLDIPLKNVFANSIKFYFNGEYAGFDENEPTSHQEGKAEVCAYLKHRFGYRTLVMIGDGATDLAACPPADAFIGFGGNQFNNRELHTCLSSGFVFVEAYPIGDMTAQTVATALMSDWIARFGYLECITTDQGRQFEDKLFCQIARLFSTEKLQTSPYHPQSNDLIENWHRPLRNVP</sequence>
<evidence type="ECO:0000256" key="9">
    <source>
        <dbReference type="ARBA" id="ARBA00023299"/>
    </source>
</evidence>
<dbReference type="InterPro" id="IPR012337">
    <property type="entry name" value="RNaseH-like_sf"/>
</dbReference>
<protein>
    <recommendedName>
        <fullName evidence="4">Phosphoserine phosphatase</fullName>
        <ecNumber evidence="3">3.1.3.3</ecNumber>
    </recommendedName>
</protein>
<evidence type="ECO:0000256" key="4">
    <source>
        <dbReference type="ARBA" id="ARBA00015196"/>
    </source>
</evidence>
<organism evidence="11 12">
    <name type="scientific">Araneus ventricosus</name>
    <name type="common">Orbweaver spider</name>
    <name type="synonym">Epeira ventricosa</name>
    <dbReference type="NCBI Taxonomy" id="182803"/>
    <lineage>
        <taxon>Eukaryota</taxon>
        <taxon>Metazoa</taxon>
        <taxon>Ecdysozoa</taxon>
        <taxon>Arthropoda</taxon>
        <taxon>Chelicerata</taxon>
        <taxon>Arachnida</taxon>
        <taxon>Araneae</taxon>
        <taxon>Araneomorphae</taxon>
        <taxon>Entelegynae</taxon>
        <taxon>Araneoidea</taxon>
        <taxon>Araneidae</taxon>
        <taxon>Araneus</taxon>
    </lineage>
</organism>
<proteinExistence type="predicted"/>
<keyword evidence="7" id="KW-0378">Hydrolase</keyword>
<comment type="caution">
    <text evidence="11">The sequence shown here is derived from an EMBL/GenBank/DDBJ whole genome shotgun (WGS) entry which is preliminary data.</text>
</comment>
<feature type="domain" description="Integrase catalytic" evidence="10">
    <location>
        <begin position="125"/>
        <end position="253"/>
    </location>
</feature>
<dbReference type="EC" id="3.1.3.3" evidence="3"/>
<dbReference type="AlphaFoldDB" id="A0A4Y2RT89"/>
<dbReference type="InterPro" id="IPR001584">
    <property type="entry name" value="Integrase_cat-core"/>
</dbReference>
<dbReference type="Proteomes" id="UP000499080">
    <property type="component" value="Unassembled WGS sequence"/>
</dbReference>
<comment type="pathway">
    <text evidence="2">Amino-acid biosynthesis; L-serine biosynthesis; L-serine from 3-phospho-D-glycerate: step 3/3.</text>
</comment>
<dbReference type="Gene3D" id="3.40.50.1000">
    <property type="entry name" value="HAD superfamily/HAD-like"/>
    <property type="match status" value="1"/>
</dbReference>
<accession>A0A4Y2RT89</accession>
<dbReference type="Pfam" id="PF00702">
    <property type="entry name" value="Hydrolase"/>
    <property type="match status" value="1"/>
</dbReference>
<evidence type="ECO:0000313" key="12">
    <source>
        <dbReference type="Proteomes" id="UP000499080"/>
    </source>
</evidence>
<name>A0A4Y2RT89_ARAVE</name>
<keyword evidence="9" id="KW-0718">Serine biosynthesis</keyword>
<dbReference type="NCBIfam" id="TIGR01488">
    <property type="entry name" value="HAD-SF-IB"/>
    <property type="match status" value="1"/>
</dbReference>
<evidence type="ECO:0000256" key="7">
    <source>
        <dbReference type="ARBA" id="ARBA00022801"/>
    </source>
</evidence>
<dbReference type="GO" id="GO:0003676">
    <property type="term" value="F:nucleic acid binding"/>
    <property type="evidence" value="ECO:0007669"/>
    <property type="project" value="InterPro"/>
</dbReference>
<evidence type="ECO:0000256" key="8">
    <source>
        <dbReference type="ARBA" id="ARBA00022842"/>
    </source>
</evidence>
<dbReference type="GO" id="GO:0006564">
    <property type="term" value="P:L-serine biosynthetic process"/>
    <property type="evidence" value="ECO:0007669"/>
    <property type="project" value="UniProtKB-KW"/>
</dbReference>
<dbReference type="GO" id="GO:0015074">
    <property type="term" value="P:DNA integration"/>
    <property type="evidence" value="ECO:0007669"/>
    <property type="project" value="InterPro"/>
</dbReference>